<evidence type="ECO:0000256" key="2">
    <source>
        <dbReference type="ARBA" id="ARBA00023125"/>
    </source>
</evidence>
<dbReference type="SUPFAM" id="SSF46689">
    <property type="entry name" value="Homeodomain-like"/>
    <property type="match status" value="1"/>
</dbReference>
<dbReference type="Gene3D" id="1.10.10.60">
    <property type="entry name" value="Homeodomain-like"/>
    <property type="match status" value="1"/>
</dbReference>
<accession>A0A2T1ADQ2</accession>
<proteinExistence type="predicted"/>
<evidence type="ECO:0000256" key="1">
    <source>
        <dbReference type="ARBA" id="ARBA00023015"/>
    </source>
</evidence>
<evidence type="ECO:0000313" key="6">
    <source>
        <dbReference type="Proteomes" id="UP000237718"/>
    </source>
</evidence>
<dbReference type="InterPro" id="IPR009057">
    <property type="entry name" value="Homeodomain-like_sf"/>
</dbReference>
<evidence type="ECO:0000313" key="5">
    <source>
        <dbReference type="EMBL" id="PRZ46715.1"/>
    </source>
</evidence>
<dbReference type="InterPro" id="IPR052158">
    <property type="entry name" value="INH-QAR"/>
</dbReference>
<protein>
    <submittedName>
        <fullName evidence="5">AraC family transcriptional regulator with amidase-like domain</fullName>
    </submittedName>
</protein>
<keyword evidence="3" id="KW-0804">Transcription</keyword>
<dbReference type="PANTHER" id="PTHR43130">
    <property type="entry name" value="ARAC-FAMILY TRANSCRIPTIONAL REGULATOR"/>
    <property type="match status" value="1"/>
</dbReference>
<dbReference type="Gene3D" id="3.40.50.880">
    <property type="match status" value="1"/>
</dbReference>
<keyword evidence="2" id="KW-0238">DNA-binding</keyword>
<dbReference type="GO" id="GO:0043565">
    <property type="term" value="F:sequence-specific DNA binding"/>
    <property type="evidence" value="ECO:0007669"/>
    <property type="project" value="InterPro"/>
</dbReference>
<reference evidence="5 6" key="1">
    <citation type="submission" date="2018-03" db="EMBL/GenBank/DDBJ databases">
        <title>Genomic Encyclopedia of Archaeal and Bacterial Type Strains, Phase II (KMG-II): from individual species to whole genera.</title>
        <authorList>
            <person name="Goeker M."/>
        </authorList>
    </citation>
    <scope>NUCLEOTIDE SEQUENCE [LARGE SCALE GENOMIC DNA]</scope>
    <source>
        <strain evidence="5 6">DSM 25328</strain>
    </source>
</reference>
<comment type="caution">
    <text evidence="5">The sequence shown here is derived from an EMBL/GenBank/DDBJ whole genome shotgun (WGS) entry which is preliminary data.</text>
</comment>
<dbReference type="PROSITE" id="PS00041">
    <property type="entry name" value="HTH_ARAC_FAMILY_1"/>
    <property type="match status" value="1"/>
</dbReference>
<dbReference type="EMBL" id="PVUF01000009">
    <property type="protein sequence ID" value="PRZ46715.1"/>
    <property type="molecule type" value="Genomic_DNA"/>
</dbReference>
<name>A0A2T1ADQ2_TRISK</name>
<dbReference type="CDD" id="cd03136">
    <property type="entry name" value="GATase1_AraC_ArgR_like"/>
    <property type="match status" value="1"/>
</dbReference>
<dbReference type="InterPro" id="IPR018062">
    <property type="entry name" value="HTH_AraC-typ_CS"/>
</dbReference>
<keyword evidence="1" id="KW-0805">Transcription regulation</keyword>
<dbReference type="InterPro" id="IPR029062">
    <property type="entry name" value="Class_I_gatase-like"/>
</dbReference>
<gene>
    <name evidence="5" type="ORF">CLV89_109130</name>
</gene>
<dbReference type="Proteomes" id="UP000237718">
    <property type="component" value="Unassembled WGS sequence"/>
</dbReference>
<evidence type="ECO:0000256" key="3">
    <source>
        <dbReference type="ARBA" id="ARBA00023163"/>
    </source>
</evidence>
<organism evidence="5 6">
    <name type="scientific">Tritonibacter scottomollicae</name>
    <name type="common">Epibacterium scottomollicae</name>
    <dbReference type="NCBI Taxonomy" id="483013"/>
    <lineage>
        <taxon>Bacteria</taxon>
        <taxon>Pseudomonadati</taxon>
        <taxon>Pseudomonadota</taxon>
        <taxon>Alphaproteobacteria</taxon>
        <taxon>Rhodobacterales</taxon>
        <taxon>Paracoccaceae</taxon>
        <taxon>Tritonibacter</taxon>
    </lineage>
</organism>
<dbReference type="GO" id="GO:0003700">
    <property type="term" value="F:DNA-binding transcription factor activity"/>
    <property type="evidence" value="ECO:0007669"/>
    <property type="project" value="InterPro"/>
</dbReference>
<dbReference type="SUPFAM" id="SSF52317">
    <property type="entry name" value="Class I glutamine amidotransferase-like"/>
    <property type="match status" value="1"/>
</dbReference>
<sequence length="319" mass="35228">MAKIMQKWTNDLATVQQVDILLFDDFSAHCLANTVEPMRAANTLAGRELYRWRFLSRDGGTVVSSSGMEVTAHARLADCSGDMLAIMPSYNFLRHDGPETRRALRAAVARYAEMAGFDTGPWLMAAAGLLDGRKATIHWHEITRLEERFPEVEVIRARFLRDGDRTTCTGALAAFDLMIERIGAAHGQALRLEVAALFMSAESGGAAPETALARTRTVSRAVALMQAHLEHPLPIPEIARRIGRSRKDLEARMKADLGATPAAVYRRLRLIQARRLLLETDITVSEVATRSGYEDPSALTRAFRNEFATTPRALRKGGA</sequence>
<dbReference type="AlphaFoldDB" id="A0A2T1ADQ2"/>
<dbReference type="Pfam" id="PF12833">
    <property type="entry name" value="HTH_18"/>
    <property type="match status" value="1"/>
</dbReference>
<dbReference type="PANTHER" id="PTHR43130:SF3">
    <property type="entry name" value="HTH-TYPE TRANSCRIPTIONAL REGULATOR RV1931C"/>
    <property type="match status" value="1"/>
</dbReference>
<evidence type="ECO:0000259" key="4">
    <source>
        <dbReference type="PROSITE" id="PS01124"/>
    </source>
</evidence>
<feature type="domain" description="HTH araC/xylS-type" evidence="4">
    <location>
        <begin position="219"/>
        <end position="317"/>
    </location>
</feature>
<dbReference type="SMART" id="SM00342">
    <property type="entry name" value="HTH_ARAC"/>
    <property type="match status" value="1"/>
</dbReference>
<dbReference type="PROSITE" id="PS01124">
    <property type="entry name" value="HTH_ARAC_FAMILY_2"/>
    <property type="match status" value="1"/>
</dbReference>
<dbReference type="InterPro" id="IPR018060">
    <property type="entry name" value="HTH_AraC"/>
</dbReference>